<dbReference type="GO" id="GO:0004386">
    <property type="term" value="F:helicase activity"/>
    <property type="evidence" value="ECO:0007669"/>
    <property type="project" value="UniProtKB-KW"/>
</dbReference>
<evidence type="ECO:0000256" key="1">
    <source>
        <dbReference type="ARBA" id="ARBA00022741"/>
    </source>
</evidence>
<dbReference type="InterPro" id="IPR027417">
    <property type="entry name" value="P-loop_NTPase"/>
</dbReference>
<dbReference type="PROSITE" id="PS51206">
    <property type="entry name" value="SF3_HELICASE_1"/>
    <property type="match status" value="1"/>
</dbReference>
<dbReference type="SUPFAM" id="SSF52540">
    <property type="entry name" value="P-loop containing nucleoside triphosphate hydrolases"/>
    <property type="match status" value="1"/>
</dbReference>
<evidence type="ECO:0000313" key="6">
    <source>
        <dbReference type="Proteomes" id="UP000240325"/>
    </source>
</evidence>
<reference evidence="5" key="1">
    <citation type="journal article" date="2017" name="Elife">
        <title>The kinetoplastid-infecting Bodo saltans virus (BsV), a window into the most abundant giant viruses in the sea.</title>
        <authorList>
            <person name="Deeg C.M."/>
            <person name="Chow C.-E.T."/>
            <person name="Suttle C.A."/>
        </authorList>
    </citation>
    <scope>NUCLEOTIDE SEQUENCE</scope>
    <source>
        <strain evidence="5">NG1</strain>
    </source>
</reference>
<organism evidence="5">
    <name type="scientific">Bodo saltans virus</name>
    <dbReference type="NCBI Taxonomy" id="2024608"/>
    <lineage>
        <taxon>Viruses</taxon>
        <taxon>Varidnaviria</taxon>
        <taxon>Bamfordvirae</taxon>
        <taxon>Nucleocytoviricota</taxon>
        <taxon>Megaviricetes</taxon>
        <taxon>Imitervirales</taxon>
        <taxon>Mimiviridae</taxon>
        <taxon>Klosneuvirinae</taxon>
        <taxon>Theiavirus</taxon>
        <taxon>Theiavirus salishense</taxon>
    </lineage>
</organism>
<dbReference type="GO" id="GO:0005524">
    <property type="term" value="F:ATP binding"/>
    <property type="evidence" value="ECO:0007669"/>
    <property type="project" value="UniProtKB-KW"/>
</dbReference>
<dbReference type="PANTHER" id="PTHR35372">
    <property type="entry name" value="ATP BINDING PROTEIN-RELATED"/>
    <property type="match status" value="1"/>
</dbReference>
<dbReference type="InterPro" id="IPR029471">
    <property type="entry name" value="HNH_5"/>
</dbReference>
<accession>A0A2H4UTE8</accession>
<keyword evidence="5" id="KW-0347">Helicase</keyword>
<dbReference type="InterPro" id="IPR014015">
    <property type="entry name" value="Helicase_SF3_DNA-vir"/>
</dbReference>
<dbReference type="InterPro" id="IPR003615">
    <property type="entry name" value="HNH_nuc"/>
</dbReference>
<dbReference type="Gene3D" id="1.10.30.50">
    <property type="match status" value="1"/>
</dbReference>
<proteinExistence type="predicted"/>
<sequence>MSYKKDYIPKVLRIAVWNKYIGEHIGKTKCLCCDISDITQLKFECGHIIPESKGGATNINNLLPICNDCNKSVATKNLNDFKFAYLSNNINKNLYINKIIIDVKYICEKINEIAGHHFFYLEGMLYSFNKNNNLWYENSTETLKKFISDDLYDHLFSLLNDSIVDDTYLKVQIKELKNYCVKNKGQEEILKSFKTRFLNSNDKNIKFNMNYLLVGFNNGVYDLQNNIFRDYNFDDYITTRTKYNYRKSTKSERDTIHELINQIEIEEDKRYLLWQILASGIIGKCYQKFIIFHGRGGNGKSLISKFMIEALGEYSHKGDISTLCEKKKLQSASANPVIANMNQKRYIIFSEPEKTDKIKNSLMKELTGNMRLCARKLYENASNVVIPATVILECNEKITLQNDATDGEERRIINYTFESKFTQDEKIINNNERIFFAKDTYMTDAFIDILHLCTFKTPIFK</sequence>
<keyword evidence="3" id="KW-0067">ATP-binding</keyword>
<dbReference type="Pfam" id="PF08706">
    <property type="entry name" value="D5_N"/>
    <property type="match status" value="1"/>
</dbReference>
<dbReference type="Proteomes" id="UP000240325">
    <property type="component" value="Segment"/>
</dbReference>
<dbReference type="GO" id="GO:0016787">
    <property type="term" value="F:hydrolase activity"/>
    <property type="evidence" value="ECO:0007669"/>
    <property type="project" value="UniProtKB-KW"/>
</dbReference>
<evidence type="ECO:0000313" key="5">
    <source>
        <dbReference type="EMBL" id="ATZ80117.1"/>
    </source>
</evidence>
<dbReference type="CDD" id="cd00085">
    <property type="entry name" value="HNHc"/>
    <property type="match status" value="1"/>
</dbReference>
<dbReference type="InterPro" id="IPR014818">
    <property type="entry name" value="Phage/plasmid_primase_P4_C"/>
</dbReference>
<dbReference type="InterPro" id="IPR051620">
    <property type="entry name" value="ORF904-like_C"/>
</dbReference>
<keyword evidence="6" id="KW-1185">Reference proteome</keyword>
<dbReference type="Gene3D" id="3.40.50.300">
    <property type="entry name" value="P-loop containing nucleotide triphosphate hydrolases"/>
    <property type="match status" value="1"/>
</dbReference>
<keyword evidence="2" id="KW-0378">Hydrolase</keyword>
<evidence type="ECO:0000259" key="4">
    <source>
        <dbReference type="PROSITE" id="PS51206"/>
    </source>
</evidence>
<dbReference type="EMBL" id="MF782455">
    <property type="protein sequence ID" value="ATZ80117.1"/>
    <property type="molecule type" value="Genomic_DNA"/>
</dbReference>
<name>A0A2H4UTE8_9VIRU</name>
<protein>
    <submittedName>
        <fullName evidence="5">D5 family helicase-primase-endonuclease</fullName>
    </submittedName>
</protein>
<evidence type="ECO:0000256" key="3">
    <source>
        <dbReference type="ARBA" id="ARBA00022840"/>
    </source>
</evidence>
<gene>
    <name evidence="5" type="ORF">BMW23_0055</name>
</gene>
<evidence type="ECO:0000256" key="2">
    <source>
        <dbReference type="ARBA" id="ARBA00022801"/>
    </source>
</evidence>
<dbReference type="Pfam" id="PF14279">
    <property type="entry name" value="HNH_5"/>
    <property type="match status" value="1"/>
</dbReference>
<keyword evidence="1" id="KW-0547">Nucleotide-binding</keyword>
<dbReference type="PANTHER" id="PTHR35372:SF2">
    <property type="entry name" value="SF3 HELICASE DOMAIN-CONTAINING PROTEIN"/>
    <property type="match status" value="1"/>
</dbReference>
<feature type="domain" description="SF3 helicase" evidence="4">
    <location>
        <begin position="268"/>
        <end position="430"/>
    </location>
</feature>